<evidence type="ECO:0000256" key="18">
    <source>
        <dbReference type="SAM" id="MobiDB-lite"/>
    </source>
</evidence>
<dbReference type="GO" id="GO:1905606">
    <property type="term" value="P:regulation of presynapse assembly"/>
    <property type="evidence" value="ECO:0007669"/>
    <property type="project" value="TreeGrafter"/>
</dbReference>
<evidence type="ECO:0000256" key="5">
    <source>
        <dbReference type="ARBA" id="ARBA00022475"/>
    </source>
</evidence>
<comment type="catalytic activity">
    <reaction evidence="1">
        <text>a phosphate monoester + H2O = an alcohol + phosphate</text>
        <dbReference type="Rhea" id="RHEA:15017"/>
        <dbReference type="ChEBI" id="CHEBI:15377"/>
        <dbReference type="ChEBI" id="CHEBI:30879"/>
        <dbReference type="ChEBI" id="CHEBI:43474"/>
        <dbReference type="ChEBI" id="CHEBI:67140"/>
        <dbReference type="EC" id="3.1.3.2"/>
    </reaction>
</comment>
<dbReference type="SMART" id="SM00408">
    <property type="entry name" value="IGc2"/>
    <property type="match status" value="1"/>
</dbReference>
<keyword evidence="13 19" id="KW-0472">Membrane</keyword>
<comment type="subcellular location">
    <subcellularLocation>
        <location evidence="2">Membrane</location>
        <topology evidence="2">Single-pass membrane protein</topology>
    </subcellularLocation>
    <subcellularLocation>
        <location evidence="17">Synaptic cell membrane</location>
    </subcellularLocation>
</comment>
<reference evidence="22" key="1">
    <citation type="journal article" date="2023" name="Science">
        <title>Genome structures resolve the early diversification of teleost fishes.</title>
        <authorList>
            <person name="Parey E."/>
            <person name="Louis A."/>
            <person name="Montfort J."/>
            <person name="Bouchez O."/>
            <person name="Roques C."/>
            <person name="Iampietro C."/>
            <person name="Lluch J."/>
            <person name="Castinel A."/>
            <person name="Donnadieu C."/>
            <person name="Desvignes T."/>
            <person name="Floi Bucao C."/>
            <person name="Jouanno E."/>
            <person name="Wen M."/>
            <person name="Mejri S."/>
            <person name="Dirks R."/>
            <person name="Jansen H."/>
            <person name="Henkel C."/>
            <person name="Chen W.J."/>
            <person name="Zahm M."/>
            <person name="Cabau C."/>
            <person name="Klopp C."/>
            <person name="Thompson A.W."/>
            <person name="Robinson-Rechavi M."/>
            <person name="Braasch I."/>
            <person name="Lecointre G."/>
            <person name="Bobe J."/>
            <person name="Postlethwait J.H."/>
            <person name="Berthelot C."/>
            <person name="Roest Crollius H."/>
            <person name="Guiguen Y."/>
        </authorList>
    </citation>
    <scope>NUCLEOTIDE SEQUENCE</scope>
    <source>
        <strain evidence="22">Concon-B</strain>
    </source>
</reference>
<keyword evidence="8 20" id="KW-0732">Signal</keyword>
<keyword evidence="7 19" id="KW-0812">Transmembrane</keyword>
<comment type="similarity">
    <text evidence="3">Belongs to the histidine acid phosphatase family.</text>
</comment>
<dbReference type="Proteomes" id="UP001152803">
    <property type="component" value="Unassembled WGS sequence"/>
</dbReference>
<evidence type="ECO:0000259" key="21">
    <source>
        <dbReference type="PROSITE" id="PS50835"/>
    </source>
</evidence>
<dbReference type="Gene3D" id="3.80.10.10">
    <property type="entry name" value="Ribonuclease Inhibitor"/>
    <property type="match status" value="1"/>
</dbReference>
<keyword evidence="15" id="KW-0325">Glycoprotein</keyword>
<evidence type="ECO:0000256" key="8">
    <source>
        <dbReference type="ARBA" id="ARBA00022729"/>
    </source>
</evidence>
<dbReference type="InterPro" id="IPR036179">
    <property type="entry name" value="Ig-like_dom_sf"/>
</dbReference>
<dbReference type="PROSITE" id="PS51450">
    <property type="entry name" value="LRR"/>
    <property type="match status" value="3"/>
</dbReference>
<keyword evidence="11 19" id="KW-1133">Transmembrane helix</keyword>
<dbReference type="InterPro" id="IPR050541">
    <property type="entry name" value="LRR_TM_domain-containing"/>
</dbReference>
<evidence type="ECO:0000256" key="11">
    <source>
        <dbReference type="ARBA" id="ARBA00022989"/>
    </source>
</evidence>
<evidence type="ECO:0000256" key="9">
    <source>
        <dbReference type="ARBA" id="ARBA00022737"/>
    </source>
</evidence>
<feature type="chain" id="PRO_5040478475" description="acid phosphatase" evidence="20">
    <location>
        <begin position="35"/>
        <end position="1052"/>
    </location>
</feature>
<evidence type="ECO:0000256" key="3">
    <source>
        <dbReference type="ARBA" id="ARBA00005375"/>
    </source>
</evidence>
<evidence type="ECO:0000256" key="12">
    <source>
        <dbReference type="ARBA" id="ARBA00023018"/>
    </source>
</evidence>
<dbReference type="Pfam" id="PF07679">
    <property type="entry name" value="I-set"/>
    <property type="match status" value="1"/>
</dbReference>
<dbReference type="AlphaFoldDB" id="A0A9Q1DYT1"/>
<evidence type="ECO:0000256" key="2">
    <source>
        <dbReference type="ARBA" id="ARBA00004167"/>
    </source>
</evidence>
<dbReference type="OrthoDB" id="258392at2759"/>
<dbReference type="GO" id="GO:0051965">
    <property type="term" value="P:positive regulation of synapse assembly"/>
    <property type="evidence" value="ECO:0007669"/>
    <property type="project" value="TreeGrafter"/>
</dbReference>
<dbReference type="SMART" id="SM00369">
    <property type="entry name" value="LRR_TYP"/>
    <property type="match status" value="7"/>
</dbReference>
<proteinExistence type="inferred from homology"/>
<dbReference type="Pfam" id="PF13855">
    <property type="entry name" value="LRR_8"/>
    <property type="match status" value="3"/>
</dbReference>
<dbReference type="InterPro" id="IPR001611">
    <property type="entry name" value="Leu-rich_rpt"/>
</dbReference>
<evidence type="ECO:0000256" key="6">
    <source>
        <dbReference type="ARBA" id="ARBA00022614"/>
    </source>
</evidence>
<dbReference type="SMART" id="SM00013">
    <property type="entry name" value="LRRNT"/>
    <property type="match status" value="1"/>
</dbReference>
<evidence type="ECO:0000256" key="1">
    <source>
        <dbReference type="ARBA" id="ARBA00000032"/>
    </source>
</evidence>
<dbReference type="SUPFAM" id="SSF53254">
    <property type="entry name" value="Phosphoglycerate mutase-like"/>
    <property type="match status" value="1"/>
</dbReference>
<dbReference type="InterPro" id="IPR000560">
    <property type="entry name" value="His_Pase_clade-2"/>
</dbReference>
<dbReference type="InterPro" id="IPR013098">
    <property type="entry name" value="Ig_I-set"/>
</dbReference>
<feature type="domain" description="Ig-like" evidence="21">
    <location>
        <begin position="347"/>
        <end position="435"/>
    </location>
</feature>
<dbReference type="EMBL" id="JAFJMO010000002">
    <property type="protein sequence ID" value="KAJ8284224.1"/>
    <property type="molecule type" value="Genomic_DNA"/>
</dbReference>
<keyword evidence="10" id="KW-0378">Hydrolase</keyword>
<evidence type="ECO:0000256" key="20">
    <source>
        <dbReference type="SAM" id="SignalP"/>
    </source>
</evidence>
<dbReference type="InterPro" id="IPR007110">
    <property type="entry name" value="Ig-like_dom"/>
</dbReference>
<dbReference type="FunFam" id="2.60.40.10:FF:000076">
    <property type="entry name" value="Leucine-rich repeat and Ig domain-containing 4"/>
    <property type="match status" value="1"/>
</dbReference>
<dbReference type="PROSITE" id="PS00616">
    <property type="entry name" value="HIS_ACID_PHOSPHAT_1"/>
    <property type="match status" value="1"/>
</dbReference>
<protein>
    <recommendedName>
        <fullName evidence="4">acid phosphatase</fullName>
        <ecNumber evidence="4">3.1.3.2</ecNumber>
    </recommendedName>
</protein>
<dbReference type="PANTHER" id="PTHR24369:SF102">
    <property type="entry name" value="LEUCINE-RICH REPEAT-CONTAINING PROTEIN 4B"/>
    <property type="match status" value="1"/>
</dbReference>
<gene>
    <name evidence="22" type="ORF">COCON_G00030740</name>
</gene>
<dbReference type="Pfam" id="PF00560">
    <property type="entry name" value="LRR_1"/>
    <property type="match status" value="1"/>
</dbReference>
<dbReference type="SUPFAM" id="SSF52058">
    <property type="entry name" value="L domain-like"/>
    <property type="match status" value="1"/>
</dbReference>
<dbReference type="InterPro" id="IPR000372">
    <property type="entry name" value="LRRNT"/>
</dbReference>
<keyword evidence="14" id="KW-1015">Disulfide bond</keyword>
<keyword evidence="16" id="KW-0393">Immunoglobulin domain</keyword>
<dbReference type="Pfam" id="PF00328">
    <property type="entry name" value="His_Phos_2"/>
    <property type="match status" value="1"/>
</dbReference>
<dbReference type="InterPro" id="IPR033379">
    <property type="entry name" value="Acid_Pase_AS"/>
</dbReference>
<dbReference type="InterPro" id="IPR029033">
    <property type="entry name" value="His_PPase_superfam"/>
</dbReference>
<feature type="transmembrane region" description="Helical" evidence="19">
    <location>
        <begin position="1018"/>
        <end position="1042"/>
    </location>
</feature>
<dbReference type="InterPro" id="IPR013783">
    <property type="entry name" value="Ig-like_fold"/>
</dbReference>
<evidence type="ECO:0000313" key="22">
    <source>
        <dbReference type="EMBL" id="KAJ8284224.1"/>
    </source>
</evidence>
<keyword evidence="5" id="KW-1003">Cell membrane</keyword>
<name>A0A9Q1DYT1_CONCO</name>
<dbReference type="GO" id="GO:0005102">
    <property type="term" value="F:signaling receptor binding"/>
    <property type="evidence" value="ECO:0007669"/>
    <property type="project" value="TreeGrafter"/>
</dbReference>
<feature type="transmembrane region" description="Helical" evidence="19">
    <location>
        <begin position="535"/>
        <end position="555"/>
    </location>
</feature>
<feature type="compositionally biased region" description="Low complexity" evidence="18">
    <location>
        <begin position="494"/>
        <end position="506"/>
    </location>
</feature>
<evidence type="ECO:0000256" key="16">
    <source>
        <dbReference type="ARBA" id="ARBA00023319"/>
    </source>
</evidence>
<dbReference type="InterPro" id="IPR003591">
    <property type="entry name" value="Leu-rich_rpt_typical-subtyp"/>
</dbReference>
<keyword evidence="23" id="KW-1185">Reference proteome</keyword>
<dbReference type="SMART" id="SM00409">
    <property type="entry name" value="IG"/>
    <property type="match status" value="1"/>
</dbReference>
<evidence type="ECO:0000313" key="23">
    <source>
        <dbReference type="Proteomes" id="UP001152803"/>
    </source>
</evidence>
<dbReference type="GO" id="GO:0003993">
    <property type="term" value="F:acid phosphatase activity"/>
    <property type="evidence" value="ECO:0007669"/>
    <property type="project" value="UniProtKB-EC"/>
</dbReference>
<organism evidence="22 23">
    <name type="scientific">Conger conger</name>
    <name type="common">Conger eel</name>
    <name type="synonym">Muraena conger</name>
    <dbReference type="NCBI Taxonomy" id="82655"/>
    <lineage>
        <taxon>Eukaryota</taxon>
        <taxon>Metazoa</taxon>
        <taxon>Chordata</taxon>
        <taxon>Craniata</taxon>
        <taxon>Vertebrata</taxon>
        <taxon>Euteleostomi</taxon>
        <taxon>Actinopterygii</taxon>
        <taxon>Neopterygii</taxon>
        <taxon>Teleostei</taxon>
        <taxon>Anguilliformes</taxon>
        <taxon>Congridae</taxon>
        <taxon>Conger</taxon>
    </lineage>
</organism>
<dbReference type="GO" id="GO:0099560">
    <property type="term" value="P:synaptic membrane adhesion"/>
    <property type="evidence" value="ECO:0007669"/>
    <property type="project" value="TreeGrafter"/>
</dbReference>
<feature type="region of interest" description="Disordered" evidence="18">
    <location>
        <begin position="494"/>
        <end position="513"/>
    </location>
</feature>
<dbReference type="PANTHER" id="PTHR24369">
    <property type="entry name" value="ANTIGEN BSP, PUTATIVE-RELATED"/>
    <property type="match status" value="1"/>
</dbReference>
<dbReference type="InterPro" id="IPR000483">
    <property type="entry name" value="Cys-rich_flank_reg_C"/>
</dbReference>
<comment type="caution">
    <text evidence="22">The sequence shown here is derived from an EMBL/GenBank/DDBJ whole genome shotgun (WGS) entry which is preliminary data.</text>
</comment>
<dbReference type="Gene3D" id="3.40.50.1240">
    <property type="entry name" value="Phosphoglycerate mutase-like"/>
    <property type="match status" value="1"/>
</dbReference>
<evidence type="ECO:0000256" key="14">
    <source>
        <dbReference type="ARBA" id="ARBA00023157"/>
    </source>
</evidence>
<evidence type="ECO:0000256" key="4">
    <source>
        <dbReference type="ARBA" id="ARBA00012646"/>
    </source>
</evidence>
<dbReference type="PROSITE" id="PS00778">
    <property type="entry name" value="HIS_ACID_PHOSPHAT_2"/>
    <property type="match status" value="1"/>
</dbReference>
<dbReference type="GO" id="GO:0098839">
    <property type="term" value="C:postsynaptic density membrane"/>
    <property type="evidence" value="ECO:0007669"/>
    <property type="project" value="TreeGrafter"/>
</dbReference>
<evidence type="ECO:0000256" key="13">
    <source>
        <dbReference type="ARBA" id="ARBA00023136"/>
    </source>
</evidence>
<dbReference type="InterPro" id="IPR032675">
    <property type="entry name" value="LRR_dom_sf"/>
</dbReference>
<keyword evidence="9" id="KW-0677">Repeat</keyword>
<dbReference type="Pfam" id="PF01462">
    <property type="entry name" value="LRRNT"/>
    <property type="match status" value="1"/>
</dbReference>
<dbReference type="FunFam" id="3.80.10.10:FF:000012">
    <property type="entry name" value="Leucine rich repeat containing 4"/>
    <property type="match status" value="1"/>
</dbReference>
<dbReference type="FunFam" id="3.40.50.1240:FF:000010">
    <property type="entry name" value="Prostatic acid phosphatase"/>
    <property type="match status" value="1"/>
</dbReference>
<dbReference type="InterPro" id="IPR003598">
    <property type="entry name" value="Ig_sub2"/>
</dbReference>
<dbReference type="GO" id="GO:0099151">
    <property type="term" value="P:regulation of postsynaptic density assembly"/>
    <property type="evidence" value="ECO:0007669"/>
    <property type="project" value="TreeGrafter"/>
</dbReference>
<evidence type="ECO:0000256" key="17">
    <source>
        <dbReference type="ARBA" id="ARBA00034109"/>
    </source>
</evidence>
<dbReference type="PROSITE" id="PS50835">
    <property type="entry name" value="IG_LIKE"/>
    <property type="match status" value="1"/>
</dbReference>
<dbReference type="SUPFAM" id="SSF48726">
    <property type="entry name" value="Immunoglobulin"/>
    <property type="match status" value="1"/>
</dbReference>
<dbReference type="InterPro" id="IPR003599">
    <property type="entry name" value="Ig_sub"/>
</dbReference>
<feature type="signal peptide" evidence="20">
    <location>
        <begin position="1"/>
        <end position="34"/>
    </location>
</feature>
<evidence type="ECO:0000256" key="19">
    <source>
        <dbReference type="SAM" id="Phobius"/>
    </source>
</evidence>
<evidence type="ECO:0000256" key="15">
    <source>
        <dbReference type="ARBA" id="ARBA00023180"/>
    </source>
</evidence>
<sequence>MHVATVTGLPNPSPLLLLLVQLLLWLLPPGPELAGAASACPALCSCSNQASRVICTRRNLEEVPESISVNTRYLNLQENSIQVIKSDTFKRLQHLEILQLSKNHIRQIEVGAFNGLPNLNTLELFDNRLTLVPSQAFEYLSKLRELWLRNNPIETLPGYAFHRVPSLRRLDLGELKKLDYISEAAFEGLINLRYLNLGMCVLKDIPNLTPLVRLEELELSGNRLEIIRPGSFQGLVSLRKLWLMHSQVTVIERNAFDDLKNLEELNLSHNSLHSLPHDLFTPLHQLERVHLNHNPWVCNCDVLWLSWWLKETVPSNTTCCARCHAPPGLKGRYIGELDQSHFTCYAPVIVEPPTDLNVTEGMAAELKCRTGTSMTSVNWLTPNGTLMTHGSYRVRISVLHDGTLNFTNVTVQDTGQYTCMVTNSAGNTTATAVLNVSASDASNSYSYFTTVTVETVETGQEENSARQYINETFVGYSGPTSSGEVWGTTLATTSSSVSSSSSARTTKPSERPFTVPITDVTNMSGLDDVMKTTKIIIGCFVAITFMAAVMLVVFYKLRKQHQLHKHHGPARAIEIINVEDEIGAGGASGVGGGSGISGGSTMHSGGGGIRFKFILLAACVSKETVLKPCVRPAVTVYRKTKMLAPLKYLGFLLILSCCSSEEPRVLKFVVAVFRHGDRSPIESFPNDPHKEEVWGQGFGQLTELGMRQQYELGSFLRRRYERFLSADYNSKEVYVRSTDYDRTLMSAEANLAGLFPPNVRPPPIQPQLLWRPVPVHTVPRSQDKLLKTPFKHCPRFRDLMAETFRSEDYQRVLRNYKGFIQELSNHTGYPVDRLAVRKVWRIYDTLYCQRIHNLTVPSWATPRVFNTLEEIASFEVMYSVFTHKRKDKARLAGGMLLNAILGNFTSTMKKESPLKLIMYSAHDSTLITLQAALNVYNGRLPPYASCQLFEFYQEKDGSNSIGLFYRNDSNHDPYPTPVPGCPTNPCPLTTFFEAVSDVITQDWDAECGLKQAGSQSSVILALAVAVGVLAVALLGSILAFIYRRQDYHSVEK</sequence>
<keyword evidence="12" id="KW-0770">Synapse</keyword>
<keyword evidence="6" id="KW-0433">Leucine-rich repeat</keyword>
<dbReference type="GO" id="GO:0098978">
    <property type="term" value="C:glutamatergic synapse"/>
    <property type="evidence" value="ECO:0007669"/>
    <property type="project" value="TreeGrafter"/>
</dbReference>
<dbReference type="SMART" id="SM00082">
    <property type="entry name" value="LRRCT"/>
    <property type="match status" value="1"/>
</dbReference>
<dbReference type="CDD" id="cd07061">
    <property type="entry name" value="HP_HAP_like"/>
    <property type="match status" value="1"/>
</dbReference>
<dbReference type="EC" id="3.1.3.2" evidence="4"/>
<dbReference type="Gene3D" id="2.60.40.10">
    <property type="entry name" value="Immunoglobulins"/>
    <property type="match status" value="1"/>
</dbReference>
<evidence type="ECO:0000256" key="10">
    <source>
        <dbReference type="ARBA" id="ARBA00022801"/>
    </source>
</evidence>
<evidence type="ECO:0000256" key="7">
    <source>
        <dbReference type="ARBA" id="ARBA00022692"/>
    </source>
</evidence>
<accession>A0A9Q1DYT1</accession>
<dbReference type="SMART" id="SM00365">
    <property type="entry name" value="LRR_SD22"/>
    <property type="match status" value="4"/>
</dbReference>